<gene>
    <name evidence="1" type="ORF">SAMN05216370_1584</name>
</gene>
<dbReference type="EMBL" id="FMTL01000001">
    <property type="protein sequence ID" value="SCW49059.1"/>
    <property type="molecule type" value="Genomic_DNA"/>
</dbReference>
<protein>
    <recommendedName>
        <fullName evidence="3">Secreted protein</fullName>
    </recommendedName>
</protein>
<keyword evidence="2" id="KW-1185">Reference proteome</keyword>
<dbReference type="AlphaFoldDB" id="A0AB37Z5V7"/>
<evidence type="ECO:0000313" key="2">
    <source>
        <dbReference type="Proteomes" id="UP000242418"/>
    </source>
</evidence>
<sequence>MNRALRSIALLGLASRLAVIADCIYGCLGRPCAEALQPRELCISRANVAGRGRGFTRVGS</sequence>
<reference evidence="1 2" key="1">
    <citation type="submission" date="2016-10" db="EMBL/GenBank/DDBJ databases">
        <authorList>
            <person name="Varghese N."/>
            <person name="Submissions S."/>
        </authorList>
    </citation>
    <scope>NUCLEOTIDE SEQUENCE [LARGE SCALE GENOMIC DNA]</scope>
    <source>
        <strain evidence="1 2">DSM 17833</strain>
    </source>
</reference>
<name>A0AB37Z5V7_9PSED</name>
<accession>A0AB37Z5V7</accession>
<dbReference type="Proteomes" id="UP000242418">
    <property type="component" value="Unassembled WGS sequence"/>
</dbReference>
<organism evidence="1 2">
    <name type="scientific">Pseudomonas peli</name>
    <dbReference type="NCBI Taxonomy" id="592361"/>
    <lineage>
        <taxon>Bacteria</taxon>
        <taxon>Pseudomonadati</taxon>
        <taxon>Pseudomonadota</taxon>
        <taxon>Gammaproteobacteria</taxon>
        <taxon>Pseudomonadales</taxon>
        <taxon>Pseudomonadaceae</taxon>
        <taxon>Pseudomonas</taxon>
    </lineage>
</organism>
<evidence type="ECO:0000313" key="1">
    <source>
        <dbReference type="EMBL" id="SCW49059.1"/>
    </source>
</evidence>
<proteinExistence type="predicted"/>
<evidence type="ECO:0008006" key="3">
    <source>
        <dbReference type="Google" id="ProtNLM"/>
    </source>
</evidence>
<comment type="caution">
    <text evidence="1">The sequence shown here is derived from an EMBL/GenBank/DDBJ whole genome shotgun (WGS) entry which is preliminary data.</text>
</comment>